<feature type="chain" id="PRO_5043416431" description="Lipoprotein" evidence="1">
    <location>
        <begin position="24"/>
        <end position="123"/>
    </location>
</feature>
<evidence type="ECO:0000313" key="2">
    <source>
        <dbReference type="EMBL" id="GAA4940958.1"/>
    </source>
</evidence>
<reference evidence="3" key="1">
    <citation type="journal article" date="2019" name="Int. J. Syst. Evol. Microbiol.">
        <title>The Global Catalogue of Microorganisms (GCM) 10K type strain sequencing project: providing services to taxonomists for standard genome sequencing and annotation.</title>
        <authorList>
            <consortium name="The Broad Institute Genomics Platform"/>
            <consortium name="The Broad Institute Genome Sequencing Center for Infectious Disease"/>
            <person name="Wu L."/>
            <person name="Ma J."/>
        </authorList>
    </citation>
    <scope>NUCLEOTIDE SEQUENCE [LARGE SCALE GENOMIC DNA]</scope>
    <source>
        <strain evidence="3">JCM 19134</strain>
    </source>
</reference>
<protein>
    <recommendedName>
        <fullName evidence="4">Lipoprotein</fullName>
    </recommendedName>
</protein>
<dbReference type="Proteomes" id="UP001409585">
    <property type="component" value="Unassembled WGS sequence"/>
</dbReference>
<evidence type="ECO:0000256" key="1">
    <source>
        <dbReference type="SAM" id="SignalP"/>
    </source>
</evidence>
<sequence length="123" mass="13694">MGISLMRNYLTVLVSSTSLLACASSSSSNSFSEWELFKSYSLSSCIATHYEESNIYQDAIDALNGYREFGSLPLEAYHEVSAVINSYSPEQYRSKAGNISELAMCVVIQNSKDIKDIYAKYAR</sequence>
<name>A0AAV3U1Z9_9ALTE</name>
<dbReference type="AlphaFoldDB" id="A0AAV3U1Z9"/>
<feature type="signal peptide" evidence="1">
    <location>
        <begin position="1"/>
        <end position="23"/>
    </location>
</feature>
<dbReference type="InterPro" id="IPR038314">
    <property type="entry name" value="T6SS_sf"/>
</dbReference>
<proteinExistence type="predicted"/>
<evidence type="ECO:0008006" key="4">
    <source>
        <dbReference type="Google" id="ProtNLM"/>
    </source>
</evidence>
<dbReference type="Pfam" id="PF16695">
    <property type="entry name" value="Tai4"/>
    <property type="match status" value="1"/>
</dbReference>
<keyword evidence="1" id="KW-0732">Signal</keyword>
<gene>
    <name evidence="2" type="ORF">GCM10025791_19210</name>
</gene>
<organism evidence="2 3">
    <name type="scientific">Halioxenophilus aromaticivorans</name>
    <dbReference type="NCBI Taxonomy" id="1306992"/>
    <lineage>
        <taxon>Bacteria</taxon>
        <taxon>Pseudomonadati</taxon>
        <taxon>Pseudomonadota</taxon>
        <taxon>Gammaproteobacteria</taxon>
        <taxon>Alteromonadales</taxon>
        <taxon>Alteromonadaceae</taxon>
        <taxon>Halioxenophilus</taxon>
    </lineage>
</organism>
<evidence type="ECO:0000313" key="3">
    <source>
        <dbReference type="Proteomes" id="UP001409585"/>
    </source>
</evidence>
<dbReference type="EMBL" id="BAABLX010000011">
    <property type="protein sequence ID" value="GAA4940958.1"/>
    <property type="molecule type" value="Genomic_DNA"/>
</dbReference>
<comment type="caution">
    <text evidence="2">The sequence shown here is derived from an EMBL/GenBank/DDBJ whole genome shotgun (WGS) entry which is preliminary data.</text>
</comment>
<keyword evidence="3" id="KW-1185">Reference proteome</keyword>
<dbReference type="Gene3D" id="1.20.120.1620">
    <property type="match status" value="1"/>
</dbReference>
<dbReference type="InterPro" id="IPR032032">
    <property type="entry name" value="Tai4"/>
</dbReference>
<dbReference type="PROSITE" id="PS51257">
    <property type="entry name" value="PROKAR_LIPOPROTEIN"/>
    <property type="match status" value="1"/>
</dbReference>
<dbReference type="RefSeq" id="WP_345420778.1">
    <property type="nucleotide sequence ID" value="NZ_BAABLX010000011.1"/>
</dbReference>
<accession>A0AAV3U1Z9</accession>